<sequence length="211" mass="23746">MNEIDRENPIFIENEGVSLAPRTGMTGQRMGTISQGLHPLGRMRPFANTAWVWVRQRPKALPNPSELSPWPCPKPQRSMASWPDLHGPPPARTRTIGPKHEQSSWLGWTVLAASTLRCGCTEKINRRQEWRMESAAGRVSLSTRSKDGLKDIYGSGSCWTYVSLKTRQGMEWIDGLHKEQWIGSLICQAAALKSFTQLKDLGFLSKAKRFS</sequence>
<gene>
    <name evidence="1" type="primary">A09g512740.1_BraROA</name>
    <name evidence="1" type="ORF">IGI04_036393</name>
</gene>
<evidence type="ECO:0000313" key="1">
    <source>
        <dbReference type="EMBL" id="KAG5384923.1"/>
    </source>
</evidence>
<organism evidence="1 2">
    <name type="scientific">Brassica rapa subsp. trilocularis</name>
    <dbReference type="NCBI Taxonomy" id="1813537"/>
    <lineage>
        <taxon>Eukaryota</taxon>
        <taxon>Viridiplantae</taxon>
        <taxon>Streptophyta</taxon>
        <taxon>Embryophyta</taxon>
        <taxon>Tracheophyta</taxon>
        <taxon>Spermatophyta</taxon>
        <taxon>Magnoliopsida</taxon>
        <taxon>eudicotyledons</taxon>
        <taxon>Gunneridae</taxon>
        <taxon>Pentapetalae</taxon>
        <taxon>rosids</taxon>
        <taxon>malvids</taxon>
        <taxon>Brassicales</taxon>
        <taxon>Brassicaceae</taxon>
        <taxon>Brassiceae</taxon>
        <taxon>Brassica</taxon>
    </lineage>
</organism>
<evidence type="ECO:0000313" key="2">
    <source>
        <dbReference type="Proteomes" id="UP000823674"/>
    </source>
</evidence>
<reference evidence="1 2" key="1">
    <citation type="submission" date="2021-03" db="EMBL/GenBank/DDBJ databases">
        <authorList>
            <person name="King G.J."/>
            <person name="Bancroft I."/>
            <person name="Baten A."/>
            <person name="Bloomfield J."/>
            <person name="Borpatragohain P."/>
            <person name="He Z."/>
            <person name="Irish N."/>
            <person name="Irwin J."/>
            <person name="Liu K."/>
            <person name="Mauleon R.P."/>
            <person name="Moore J."/>
            <person name="Morris R."/>
            <person name="Ostergaard L."/>
            <person name="Wang B."/>
            <person name="Wells R."/>
        </authorList>
    </citation>
    <scope>NUCLEOTIDE SEQUENCE [LARGE SCALE GENOMIC DNA]</scope>
    <source>
        <strain evidence="1">R-o-18</strain>
        <tissue evidence="1">Leaf</tissue>
    </source>
</reference>
<dbReference type="EMBL" id="JADBGQ010000008">
    <property type="protein sequence ID" value="KAG5384923.1"/>
    <property type="molecule type" value="Genomic_DNA"/>
</dbReference>
<dbReference type="Proteomes" id="UP000823674">
    <property type="component" value="Chromosome A09"/>
</dbReference>
<keyword evidence="2" id="KW-1185">Reference proteome</keyword>
<comment type="caution">
    <text evidence="1">The sequence shown here is derived from an EMBL/GenBank/DDBJ whole genome shotgun (WGS) entry which is preliminary data.</text>
</comment>
<name>A0ABQ7LEG1_BRACM</name>
<accession>A0ABQ7LEG1</accession>
<protein>
    <submittedName>
        <fullName evidence="1">Uncharacterized protein</fullName>
    </submittedName>
</protein>
<proteinExistence type="predicted"/>